<organism evidence="2 3">
    <name type="scientific">Gossypium tomentosum</name>
    <name type="common">Hawaiian cotton</name>
    <name type="synonym">Gossypium sandvicense</name>
    <dbReference type="NCBI Taxonomy" id="34277"/>
    <lineage>
        <taxon>Eukaryota</taxon>
        <taxon>Viridiplantae</taxon>
        <taxon>Streptophyta</taxon>
        <taxon>Embryophyta</taxon>
        <taxon>Tracheophyta</taxon>
        <taxon>Spermatophyta</taxon>
        <taxon>Magnoliopsida</taxon>
        <taxon>eudicotyledons</taxon>
        <taxon>Gunneridae</taxon>
        <taxon>Pentapetalae</taxon>
        <taxon>rosids</taxon>
        <taxon>malvids</taxon>
        <taxon>Malvales</taxon>
        <taxon>Malvaceae</taxon>
        <taxon>Malvoideae</taxon>
        <taxon>Gossypium</taxon>
    </lineage>
</organism>
<accession>A0A5D2J4K9</accession>
<keyword evidence="1" id="KW-1133">Transmembrane helix</keyword>
<name>A0A5D2J4K9_GOSTO</name>
<keyword evidence="3" id="KW-1185">Reference proteome</keyword>
<evidence type="ECO:0000256" key="1">
    <source>
        <dbReference type="SAM" id="Phobius"/>
    </source>
</evidence>
<feature type="transmembrane region" description="Helical" evidence="1">
    <location>
        <begin position="47"/>
        <end position="68"/>
    </location>
</feature>
<dbReference type="InterPro" id="IPR053258">
    <property type="entry name" value="Ca-permeable_cation_channel"/>
</dbReference>
<evidence type="ECO:0000313" key="2">
    <source>
        <dbReference type="EMBL" id="TYH49196.1"/>
    </source>
</evidence>
<feature type="transmembrane region" description="Helical" evidence="1">
    <location>
        <begin position="185"/>
        <end position="203"/>
    </location>
</feature>
<dbReference type="PANTHER" id="PTHR34115">
    <property type="entry name" value="PROTEIN, PUTATIVE-RELATED"/>
    <property type="match status" value="1"/>
</dbReference>
<feature type="transmembrane region" description="Helical" evidence="1">
    <location>
        <begin position="233"/>
        <end position="259"/>
    </location>
</feature>
<dbReference type="PANTHER" id="PTHR34115:SF13">
    <property type="entry name" value="RPB1A"/>
    <property type="match status" value="1"/>
</dbReference>
<dbReference type="Proteomes" id="UP000322667">
    <property type="component" value="Chromosome D10"/>
</dbReference>
<keyword evidence="1" id="KW-0812">Transmembrane</keyword>
<keyword evidence="1" id="KW-0472">Membrane</keyword>
<feature type="transmembrane region" description="Helical" evidence="1">
    <location>
        <begin position="75"/>
        <end position="108"/>
    </location>
</feature>
<dbReference type="AlphaFoldDB" id="A0A5D2J4K9"/>
<reference evidence="2 3" key="1">
    <citation type="submission" date="2019-07" db="EMBL/GenBank/DDBJ databases">
        <title>WGS assembly of Gossypium tomentosum.</title>
        <authorList>
            <person name="Chen Z.J."/>
            <person name="Sreedasyam A."/>
            <person name="Ando A."/>
            <person name="Song Q."/>
            <person name="De L."/>
            <person name="Hulse-Kemp A."/>
            <person name="Ding M."/>
            <person name="Ye W."/>
            <person name="Kirkbride R."/>
            <person name="Jenkins J."/>
            <person name="Plott C."/>
            <person name="Lovell J."/>
            <person name="Lin Y.-M."/>
            <person name="Vaughn R."/>
            <person name="Liu B."/>
            <person name="Li W."/>
            <person name="Simpson S."/>
            <person name="Scheffler B."/>
            <person name="Saski C."/>
            <person name="Grover C."/>
            <person name="Hu G."/>
            <person name="Conover J."/>
            <person name="Carlson J."/>
            <person name="Shu S."/>
            <person name="Boston L."/>
            <person name="Williams M."/>
            <person name="Peterson D."/>
            <person name="Mcgee K."/>
            <person name="Jones D."/>
            <person name="Wendel J."/>
            <person name="Stelly D."/>
            <person name="Grimwood J."/>
            <person name="Schmutz J."/>
        </authorList>
    </citation>
    <scope>NUCLEOTIDE SEQUENCE [LARGE SCALE GENOMIC DNA]</scope>
    <source>
        <strain evidence="2">7179.01</strain>
    </source>
</reference>
<evidence type="ECO:0000313" key="3">
    <source>
        <dbReference type="Proteomes" id="UP000322667"/>
    </source>
</evidence>
<sequence>MRNSDNSGMTNHKLRNFSLRMAVFHALLKIKFQSERNIESPFETQSVIMATFVICILLYATTLCTPYFPELINDINLLAGSLATILLTFILFPGLGWVIIVIWVIFFVKLVCRAIGKFCQLYHDMPSISDLFNRVFLGRQAHQNEERNGSTANYNWHASLAFAIGVLLPLMPLKYPQSTKPLETHSALMLILIIAVLVYAAAWEIEHHPQTSNNNSSIHPIIVTKISLFSGSLVTVVLVLLIVPAIGWFILLVWTLFLMKQIYEACHMLHRLNRSISLVSHVFNEEFGPRAHLSQGRNGLVA</sequence>
<dbReference type="EMBL" id="CM017632">
    <property type="protein sequence ID" value="TYH49196.1"/>
    <property type="molecule type" value="Genomic_DNA"/>
</dbReference>
<protein>
    <submittedName>
        <fullName evidence="2">Uncharacterized protein</fullName>
    </submittedName>
</protein>
<gene>
    <name evidence="2" type="ORF">ES332_D10G119600v1</name>
</gene>
<proteinExistence type="predicted"/>